<evidence type="ECO:0000313" key="1">
    <source>
        <dbReference type="EMBL" id="TWT66935.1"/>
    </source>
</evidence>
<protein>
    <recommendedName>
        <fullName evidence="3">PEP-CTERM protein-sorting domain-containing protein</fullName>
    </recommendedName>
</protein>
<name>A0A5C5XYD4_9BACT</name>
<organism evidence="1 2">
    <name type="scientific">Posidoniimonas polymericola</name>
    <dbReference type="NCBI Taxonomy" id="2528002"/>
    <lineage>
        <taxon>Bacteria</taxon>
        <taxon>Pseudomonadati</taxon>
        <taxon>Planctomycetota</taxon>
        <taxon>Planctomycetia</taxon>
        <taxon>Pirellulales</taxon>
        <taxon>Lacipirellulaceae</taxon>
        <taxon>Posidoniimonas</taxon>
    </lineage>
</organism>
<reference evidence="1 2" key="1">
    <citation type="submission" date="2019-02" db="EMBL/GenBank/DDBJ databases">
        <title>Deep-cultivation of Planctomycetes and their phenomic and genomic characterization uncovers novel biology.</title>
        <authorList>
            <person name="Wiegand S."/>
            <person name="Jogler M."/>
            <person name="Boedeker C."/>
            <person name="Pinto D."/>
            <person name="Vollmers J."/>
            <person name="Rivas-Marin E."/>
            <person name="Kohn T."/>
            <person name="Peeters S.H."/>
            <person name="Heuer A."/>
            <person name="Rast P."/>
            <person name="Oberbeckmann S."/>
            <person name="Bunk B."/>
            <person name="Jeske O."/>
            <person name="Meyerdierks A."/>
            <person name="Storesund J.E."/>
            <person name="Kallscheuer N."/>
            <person name="Luecker S."/>
            <person name="Lage O.M."/>
            <person name="Pohl T."/>
            <person name="Merkel B.J."/>
            <person name="Hornburger P."/>
            <person name="Mueller R.-W."/>
            <person name="Bruemmer F."/>
            <person name="Labrenz M."/>
            <person name="Spormann A.M."/>
            <person name="Op Den Camp H."/>
            <person name="Overmann J."/>
            <person name="Amann R."/>
            <person name="Jetten M.S.M."/>
            <person name="Mascher T."/>
            <person name="Medema M.H."/>
            <person name="Devos D.P."/>
            <person name="Kaster A.-K."/>
            <person name="Ovreas L."/>
            <person name="Rohde M."/>
            <person name="Galperin M.Y."/>
            <person name="Jogler C."/>
        </authorList>
    </citation>
    <scope>NUCLEOTIDE SEQUENCE [LARGE SCALE GENOMIC DNA]</scope>
    <source>
        <strain evidence="1 2">Pla123a</strain>
    </source>
</reference>
<accession>A0A5C5XYD4</accession>
<comment type="caution">
    <text evidence="1">The sequence shown here is derived from an EMBL/GenBank/DDBJ whole genome shotgun (WGS) entry which is preliminary data.</text>
</comment>
<keyword evidence="2" id="KW-1185">Reference proteome</keyword>
<evidence type="ECO:0008006" key="3">
    <source>
        <dbReference type="Google" id="ProtNLM"/>
    </source>
</evidence>
<evidence type="ECO:0000313" key="2">
    <source>
        <dbReference type="Proteomes" id="UP000318478"/>
    </source>
</evidence>
<gene>
    <name evidence="1" type="ORF">Pla123a_43640</name>
</gene>
<proteinExistence type="predicted"/>
<sequence length="433" mass="45918">MISTIFSSRWPIFLGVVLLVPCPALAELALHMEFNGEGTYTTNLGTAGGVAEMIDADGVTLRDNHRRADPLYGAIPAAYGPSGLEADNSLLQTGGQGIIAPTTQLPLDLGAFNQVTITGWLLDLGGNPTGHDNNNYIRHQLSGSQRMTLHGMGGQVTWEAARFTNPDPEGSQQDEILGDGSLNLTINGKHHFSIAKNEEGVIDADVPLYDDPAFSQSWMFFAVTYDGTTTTDAVKWYVCDPSSGAGCTDAENGAVRLGATNDLHPDLVADESLRMVDIGEIMTGIGNADVVNGQARAIDSLMDDFRIYTNEVLSIEDIELIRRAGLDDELPIGPPVTILAGDFNDDGIVNAADYTLWRDNEGGPEGSLGINDTVGGVIGAGQYALWRDNYGETDISMASPGSAAAPEPTAGILMGVLLAVSAFQTRQQRNSAT</sequence>
<dbReference type="EMBL" id="SJPO01000013">
    <property type="protein sequence ID" value="TWT66935.1"/>
    <property type="molecule type" value="Genomic_DNA"/>
</dbReference>
<dbReference type="Proteomes" id="UP000318478">
    <property type="component" value="Unassembled WGS sequence"/>
</dbReference>
<dbReference type="AlphaFoldDB" id="A0A5C5XYD4"/>